<dbReference type="Pfam" id="PF00589">
    <property type="entry name" value="Phage_integrase"/>
    <property type="match status" value="1"/>
</dbReference>
<dbReference type="OrthoDB" id="7510934at2"/>
<evidence type="ECO:0000256" key="3">
    <source>
        <dbReference type="ARBA" id="ARBA00023172"/>
    </source>
</evidence>
<dbReference type="InterPro" id="IPR010998">
    <property type="entry name" value="Integrase_recombinase_N"/>
</dbReference>
<dbReference type="InterPro" id="IPR011010">
    <property type="entry name" value="DNA_brk_join_enz"/>
</dbReference>
<dbReference type="InterPro" id="IPR002104">
    <property type="entry name" value="Integrase_catalytic"/>
</dbReference>
<evidence type="ECO:0000256" key="1">
    <source>
        <dbReference type="ARBA" id="ARBA00022908"/>
    </source>
</evidence>
<dbReference type="Proteomes" id="UP000233742">
    <property type="component" value="Chromosome"/>
</dbReference>
<dbReference type="SUPFAM" id="SSF56349">
    <property type="entry name" value="DNA breaking-rejoining enzymes"/>
    <property type="match status" value="1"/>
</dbReference>
<feature type="domain" description="Tyr recombinase" evidence="4">
    <location>
        <begin position="168"/>
        <end position="336"/>
    </location>
</feature>
<keyword evidence="1" id="KW-0229">DNA integration</keyword>
<evidence type="ECO:0000313" key="5">
    <source>
        <dbReference type="EMBL" id="AUH34635.1"/>
    </source>
</evidence>
<dbReference type="PANTHER" id="PTHR30349:SF90">
    <property type="entry name" value="TYROSINE RECOMBINASE XERD"/>
    <property type="match status" value="1"/>
</dbReference>
<accession>A0A2K9ESE4</accession>
<dbReference type="GO" id="GO:0015074">
    <property type="term" value="P:DNA integration"/>
    <property type="evidence" value="ECO:0007669"/>
    <property type="project" value="UniProtKB-KW"/>
</dbReference>
<protein>
    <submittedName>
        <fullName evidence="5">Integrase</fullName>
    </submittedName>
</protein>
<organism evidence="5 6">
    <name type="scientific">Paracoccus tegillarcae</name>
    <dbReference type="NCBI Taxonomy" id="1529068"/>
    <lineage>
        <taxon>Bacteria</taxon>
        <taxon>Pseudomonadati</taxon>
        <taxon>Pseudomonadota</taxon>
        <taxon>Alphaproteobacteria</taxon>
        <taxon>Rhodobacterales</taxon>
        <taxon>Paracoccaceae</taxon>
        <taxon>Paracoccus</taxon>
    </lineage>
</organism>
<dbReference type="InterPro" id="IPR013762">
    <property type="entry name" value="Integrase-like_cat_sf"/>
</dbReference>
<evidence type="ECO:0000313" key="6">
    <source>
        <dbReference type="Proteomes" id="UP000233742"/>
    </source>
</evidence>
<keyword evidence="2" id="KW-0238">DNA-binding</keyword>
<dbReference type="KEGG" id="paro:CUV01_15705"/>
<sequence length="370" mass="40778">MKRKNPFPGVTRAPDRHGKARWRLRRVVKGTTIDCYLPGPYGSAEFRAAYEAALEGARIEAPRAKVGTLGWLVEHYLGSIRFKNLSDSRKRSLRGELDWLRREAGPLPFARFEVAHVEALMGRKAGPTAANTVKKNLSLLFNYAIKNGFQGMQHNPARHADRMKENPDGYHTMTDAEIDRYLAVHGEGTKARLALLLILNTGAARQDVCRLGWQNVSDGRIAYRRGKTKIGADLPILPELATELVHLPRDQMLFLTHGNGRPYTVESFGNWFKDQTRAAGLAHCSSHSVRKAGATRLANAGATPDEIRAFLAHKTNAEGATYTNKADRARLADSGLAKLTEAKTGTNVSNLANRLDKVALQPNVTKGKIG</sequence>
<name>A0A2K9ESE4_9RHOB</name>
<keyword evidence="6" id="KW-1185">Reference proteome</keyword>
<dbReference type="AlphaFoldDB" id="A0A2K9ESE4"/>
<dbReference type="RefSeq" id="WP_101461296.1">
    <property type="nucleotide sequence ID" value="NZ_CP025408.1"/>
</dbReference>
<evidence type="ECO:0000256" key="2">
    <source>
        <dbReference type="ARBA" id="ARBA00023125"/>
    </source>
</evidence>
<dbReference type="PROSITE" id="PS51898">
    <property type="entry name" value="TYR_RECOMBINASE"/>
    <property type="match status" value="1"/>
</dbReference>
<dbReference type="GO" id="GO:0006310">
    <property type="term" value="P:DNA recombination"/>
    <property type="evidence" value="ECO:0007669"/>
    <property type="project" value="UniProtKB-KW"/>
</dbReference>
<reference evidence="5 6" key="1">
    <citation type="submission" date="2017-12" db="EMBL/GenBank/DDBJ databases">
        <authorList>
            <person name="Hurst M.R.H."/>
        </authorList>
    </citation>
    <scope>NUCLEOTIDE SEQUENCE [LARGE SCALE GENOMIC DNA]</scope>
    <source>
        <strain evidence="5 6">BM15</strain>
    </source>
</reference>
<gene>
    <name evidence="5" type="ORF">CUV01_15705</name>
</gene>
<keyword evidence="3" id="KW-0233">DNA recombination</keyword>
<dbReference type="EMBL" id="CP025408">
    <property type="protein sequence ID" value="AUH34635.1"/>
    <property type="molecule type" value="Genomic_DNA"/>
</dbReference>
<dbReference type="PANTHER" id="PTHR30349">
    <property type="entry name" value="PHAGE INTEGRASE-RELATED"/>
    <property type="match status" value="1"/>
</dbReference>
<proteinExistence type="predicted"/>
<evidence type="ECO:0000259" key="4">
    <source>
        <dbReference type="PROSITE" id="PS51898"/>
    </source>
</evidence>
<dbReference type="InterPro" id="IPR050090">
    <property type="entry name" value="Tyrosine_recombinase_XerCD"/>
</dbReference>
<dbReference type="Gene3D" id="1.10.443.10">
    <property type="entry name" value="Intergrase catalytic core"/>
    <property type="match status" value="1"/>
</dbReference>
<dbReference type="Gene3D" id="1.10.150.130">
    <property type="match status" value="1"/>
</dbReference>
<dbReference type="GO" id="GO:0003677">
    <property type="term" value="F:DNA binding"/>
    <property type="evidence" value="ECO:0007669"/>
    <property type="project" value="UniProtKB-KW"/>
</dbReference>